<dbReference type="InterPro" id="IPR013087">
    <property type="entry name" value="Znf_C2H2_type"/>
</dbReference>
<dbReference type="AlphaFoldDB" id="A0A8H8CMQ5"/>
<reference evidence="4" key="1">
    <citation type="submission" date="2021-02" db="EMBL/GenBank/DDBJ databases">
        <title>Psilocybe cubensis genome.</title>
        <authorList>
            <person name="Mckernan K.J."/>
            <person name="Crawford S."/>
            <person name="Trippe A."/>
            <person name="Kane L.T."/>
            <person name="Mclaughlin S."/>
        </authorList>
    </citation>
    <scope>NUCLEOTIDE SEQUENCE [LARGE SCALE GENOMIC DNA]</scope>
    <source>
        <strain evidence="4">MGC-MH-2018</strain>
    </source>
</reference>
<dbReference type="Gene3D" id="3.30.160.60">
    <property type="entry name" value="Classic Zinc Finger"/>
    <property type="match status" value="1"/>
</dbReference>
<keyword evidence="1" id="KW-0863">Zinc-finger</keyword>
<dbReference type="PROSITE" id="PS50157">
    <property type="entry name" value="ZINC_FINGER_C2H2_2"/>
    <property type="match status" value="1"/>
</dbReference>
<dbReference type="OrthoDB" id="3437960at2759"/>
<proteinExistence type="predicted"/>
<keyword evidence="1" id="KW-0862">Zinc</keyword>
<feature type="compositionally biased region" description="Polar residues" evidence="2">
    <location>
        <begin position="215"/>
        <end position="234"/>
    </location>
</feature>
<organism evidence="4">
    <name type="scientific">Psilocybe cubensis</name>
    <name type="common">Psychedelic mushroom</name>
    <name type="synonym">Stropharia cubensis</name>
    <dbReference type="NCBI Taxonomy" id="181762"/>
    <lineage>
        <taxon>Eukaryota</taxon>
        <taxon>Fungi</taxon>
        <taxon>Dikarya</taxon>
        <taxon>Basidiomycota</taxon>
        <taxon>Agaricomycotina</taxon>
        <taxon>Agaricomycetes</taxon>
        <taxon>Agaricomycetidae</taxon>
        <taxon>Agaricales</taxon>
        <taxon>Agaricineae</taxon>
        <taxon>Strophariaceae</taxon>
        <taxon>Psilocybe</taxon>
    </lineage>
</organism>
<feature type="compositionally biased region" description="Low complexity" evidence="2">
    <location>
        <begin position="473"/>
        <end position="488"/>
    </location>
</feature>
<evidence type="ECO:0000313" key="4">
    <source>
        <dbReference type="EMBL" id="KAG5170299.1"/>
    </source>
</evidence>
<gene>
    <name evidence="4" type="ORF">JR316_004688</name>
</gene>
<dbReference type="PROSITE" id="PS00028">
    <property type="entry name" value="ZINC_FINGER_C2H2_1"/>
    <property type="match status" value="1"/>
</dbReference>
<protein>
    <recommendedName>
        <fullName evidence="3">C2H2-type domain-containing protein</fullName>
    </recommendedName>
</protein>
<dbReference type="SMART" id="SM00355">
    <property type="entry name" value="ZnF_C2H2"/>
    <property type="match status" value="1"/>
</dbReference>
<evidence type="ECO:0000256" key="1">
    <source>
        <dbReference type="PROSITE-ProRule" id="PRU00042"/>
    </source>
</evidence>
<feature type="compositionally biased region" description="Basic and acidic residues" evidence="2">
    <location>
        <begin position="399"/>
        <end position="416"/>
    </location>
</feature>
<feature type="region of interest" description="Disordered" evidence="2">
    <location>
        <begin position="212"/>
        <end position="234"/>
    </location>
</feature>
<evidence type="ECO:0000256" key="2">
    <source>
        <dbReference type="SAM" id="MobiDB-lite"/>
    </source>
</evidence>
<keyword evidence="1" id="KW-0479">Metal-binding</keyword>
<dbReference type="InterPro" id="IPR036236">
    <property type="entry name" value="Znf_C2H2_sf"/>
</dbReference>
<feature type="domain" description="C2H2-type" evidence="3">
    <location>
        <begin position="321"/>
        <end position="345"/>
    </location>
</feature>
<dbReference type="GO" id="GO:0008270">
    <property type="term" value="F:zinc ion binding"/>
    <property type="evidence" value="ECO:0007669"/>
    <property type="project" value="UniProtKB-KW"/>
</dbReference>
<accession>A0A8H8CMQ5</accession>
<comment type="caution">
    <text evidence="4">The sequence shown here is derived from an EMBL/GenBank/DDBJ whole genome shotgun (WGS) entry which is preliminary data.</text>
</comment>
<dbReference type="SUPFAM" id="SSF57667">
    <property type="entry name" value="beta-beta-alpha zinc fingers"/>
    <property type="match status" value="1"/>
</dbReference>
<name>A0A8H8CMQ5_PSICU</name>
<feature type="compositionally biased region" description="Low complexity" evidence="2">
    <location>
        <begin position="383"/>
        <end position="397"/>
    </location>
</feature>
<sequence length="498" mass="53785">MADEFTFPSDPEAPSIEIEYVHTSTSVAPQESNILLDSLYPPRRQYAASDSGSEFSPSCPPSPASVHSFFSDNLLSADFFDNPSRSADSLGLIDSFDNLDVHPENSPDIPSLTINSDYTSTNAPPSPISDQNLSPSYIPSGQLLPFYQINASSSLSLPEYLYYDQYDQRRPLIRVASSTSLASSSNDGHHTPYTPDIHGYFDFSPALPDAPWQDDAQSYVQPSESPNPSSPTIDMNQIHETIKEHAEQPTLVAVHPSAPGVTTEINNSNAPTIDVQRVRQLVEASSAPHVRAYFKKNAKQAVSTHAGLIASNNRRKFSAKFPCSICGHNFTRKLGLNNHLKAHLGIVDQHCRFCTGMFATSLKRHMKRCRFNPDRETANRGTSSLPSSSSSSSSLAKGKGKEKASAGELAGEDREQIGTATEMSPFVFRGASGPTQRPRVRVPRVKVNSTSATENGGCGVEGDANTADEGVELPSASRAAPSSSSSSKLLKKHGKRGV</sequence>
<feature type="region of interest" description="Disordered" evidence="2">
    <location>
        <begin position="373"/>
        <end position="498"/>
    </location>
</feature>
<feature type="compositionally biased region" description="Basic residues" evidence="2">
    <location>
        <begin position="489"/>
        <end position="498"/>
    </location>
</feature>
<evidence type="ECO:0000259" key="3">
    <source>
        <dbReference type="PROSITE" id="PS50157"/>
    </source>
</evidence>
<dbReference type="EMBL" id="JAFIQS010000004">
    <property type="protein sequence ID" value="KAG5170299.1"/>
    <property type="molecule type" value="Genomic_DNA"/>
</dbReference>